<dbReference type="EMBL" id="KZ819603">
    <property type="protein sequence ID" value="PWN35045.1"/>
    <property type="molecule type" value="Genomic_DNA"/>
</dbReference>
<name>A0A316VHR2_9BASI</name>
<feature type="transmembrane region" description="Helical" evidence="5">
    <location>
        <begin position="162"/>
        <end position="184"/>
    </location>
</feature>
<evidence type="ECO:0000259" key="6">
    <source>
        <dbReference type="PROSITE" id="PS50850"/>
    </source>
</evidence>
<dbReference type="InterPro" id="IPR011701">
    <property type="entry name" value="MFS"/>
</dbReference>
<dbReference type="InterPro" id="IPR020846">
    <property type="entry name" value="MFS_dom"/>
</dbReference>
<dbReference type="AlphaFoldDB" id="A0A316VHR2"/>
<evidence type="ECO:0000256" key="2">
    <source>
        <dbReference type="ARBA" id="ARBA00022692"/>
    </source>
</evidence>
<accession>A0A316VHR2</accession>
<dbReference type="Gene3D" id="1.20.1250.20">
    <property type="entry name" value="MFS general substrate transporter like domains"/>
    <property type="match status" value="1"/>
</dbReference>
<feature type="domain" description="Major facilitator superfamily (MFS) profile" evidence="6">
    <location>
        <begin position="9"/>
        <end position="507"/>
    </location>
</feature>
<dbReference type="OrthoDB" id="10021397at2759"/>
<dbReference type="PRINTS" id="PR01036">
    <property type="entry name" value="TCRTETB"/>
</dbReference>
<dbReference type="RefSeq" id="XP_025355347.1">
    <property type="nucleotide sequence ID" value="XM_025496394.1"/>
</dbReference>
<feature type="transmembrane region" description="Helical" evidence="5">
    <location>
        <begin position="312"/>
        <end position="332"/>
    </location>
</feature>
<dbReference type="PANTHER" id="PTHR23501">
    <property type="entry name" value="MAJOR FACILITATOR SUPERFAMILY"/>
    <property type="match status" value="1"/>
</dbReference>
<evidence type="ECO:0000313" key="7">
    <source>
        <dbReference type="EMBL" id="PWN35045.1"/>
    </source>
</evidence>
<dbReference type="PROSITE" id="PS50850">
    <property type="entry name" value="MFS"/>
    <property type="match status" value="1"/>
</dbReference>
<dbReference type="GeneID" id="37018175"/>
<dbReference type="Pfam" id="PF07690">
    <property type="entry name" value="MFS_1"/>
    <property type="match status" value="1"/>
</dbReference>
<protein>
    <submittedName>
        <fullName evidence="7">MFS general substrate transporter</fullName>
    </submittedName>
</protein>
<keyword evidence="2 5" id="KW-0812">Transmembrane</keyword>
<dbReference type="GO" id="GO:0022857">
    <property type="term" value="F:transmembrane transporter activity"/>
    <property type="evidence" value="ECO:0007669"/>
    <property type="project" value="InterPro"/>
</dbReference>
<sequence>MTWLKFCGVVFAIALSLFIFSLDQCIMATAFPAIADNFNALDKMAWLVNSVFLTLIGFSLAYLQWCQFVPAKHISMFAILVFEIGVLVSSIANSVPVLLAGRMISGVGAAGLYNGAMLIVTETFELHTRAKVLSFFGITFGVAAVVGPSVGGTLVQHLSWRWCFFISLPFGMISFIMIVVLIKARPPLGFEAIYTGYDWTMLDRLLHCDWLGIAMTLAWGVCLIMAMSEGGRSLPWDSAAQIFLLVMLGVLPILFALWEYYLGKHAMLQLKILRSRNMRSALAVGMCTYASCSVVLFFLAEMLRALYNVEGTIGGLMILPLIAAQTVSIMIAGEIVIRTNLAWPLLVLGPFLATIASFMMSTSTAKTPVSFTVGLSVLTGIGAGIISQSVVILAQLQYRDDSELIGAATGLVIFSNNLGRFIGASIGSCIFGNVMIHQLSAQVPNLDKDLLVLVTHNAHSIWTQVPEVIRPLVVQAYRVTLNDVFIASACFGALGVISAFFAEWYRL</sequence>
<dbReference type="Proteomes" id="UP000245771">
    <property type="component" value="Unassembled WGS sequence"/>
</dbReference>
<evidence type="ECO:0000313" key="8">
    <source>
        <dbReference type="Proteomes" id="UP000245771"/>
    </source>
</evidence>
<comment type="subcellular location">
    <subcellularLocation>
        <location evidence="1">Membrane</location>
        <topology evidence="1">Multi-pass membrane protein</topology>
    </subcellularLocation>
</comment>
<keyword evidence="3 5" id="KW-1133">Transmembrane helix</keyword>
<keyword evidence="4 5" id="KW-0472">Membrane</keyword>
<evidence type="ECO:0000256" key="4">
    <source>
        <dbReference type="ARBA" id="ARBA00023136"/>
    </source>
</evidence>
<evidence type="ECO:0000256" key="1">
    <source>
        <dbReference type="ARBA" id="ARBA00004141"/>
    </source>
</evidence>
<feature type="transmembrane region" description="Helical" evidence="5">
    <location>
        <begin position="484"/>
        <end position="505"/>
    </location>
</feature>
<feature type="transmembrane region" description="Helical" evidence="5">
    <location>
        <begin position="341"/>
        <end position="361"/>
    </location>
</feature>
<feature type="transmembrane region" description="Helical" evidence="5">
    <location>
        <begin position="239"/>
        <end position="261"/>
    </location>
</feature>
<feature type="transmembrane region" description="Helical" evidence="5">
    <location>
        <begin position="132"/>
        <end position="150"/>
    </location>
</feature>
<evidence type="ECO:0000256" key="5">
    <source>
        <dbReference type="SAM" id="Phobius"/>
    </source>
</evidence>
<gene>
    <name evidence="7" type="ORF">FA14DRAFT_120216</name>
</gene>
<feature type="transmembrane region" description="Helical" evidence="5">
    <location>
        <begin position="281"/>
        <end position="300"/>
    </location>
</feature>
<feature type="transmembrane region" description="Helical" evidence="5">
    <location>
        <begin position="75"/>
        <end position="93"/>
    </location>
</feature>
<dbReference type="InterPro" id="IPR036259">
    <property type="entry name" value="MFS_trans_sf"/>
</dbReference>
<feature type="transmembrane region" description="Helical" evidence="5">
    <location>
        <begin position="45"/>
        <end position="63"/>
    </location>
</feature>
<proteinExistence type="predicted"/>
<feature type="transmembrane region" description="Helical" evidence="5">
    <location>
        <begin position="373"/>
        <end position="396"/>
    </location>
</feature>
<evidence type="ECO:0000256" key="3">
    <source>
        <dbReference type="ARBA" id="ARBA00022989"/>
    </source>
</evidence>
<dbReference type="GO" id="GO:0005886">
    <property type="term" value="C:plasma membrane"/>
    <property type="evidence" value="ECO:0007669"/>
    <property type="project" value="TreeGrafter"/>
</dbReference>
<dbReference type="InParanoid" id="A0A316VHR2"/>
<organism evidence="7 8">
    <name type="scientific">Meira miltonrushii</name>
    <dbReference type="NCBI Taxonomy" id="1280837"/>
    <lineage>
        <taxon>Eukaryota</taxon>
        <taxon>Fungi</taxon>
        <taxon>Dikarya</taxon>
        <taxon>Basidiomycota</taxon>
        <taxon>Ustilaginomycotina</taxon>
        <taxon>Exobasidiomycetes</taxon>
        <taxon>Exobasidiales</taxon>
        <taxon>Brachybasidiaceae</taxon>
        <taxon>Meira</taxon>
    </lineage>
</organism>
<feature type="transmembrane region" description="Helical" evidence="5">
    <location>
        <begin position="205"/>
        <end position="227"/>
    </location>
</feature>
<dbReference type="PANTHER" id="PTHR23501:SF198">
    <property type="entry name" value="AZOLE RESISTANCE PROTEIN 1-RELATED"/>
    <property type="match status" value="1"/>
</dbReference>
<feature type="transmembrane region" description="Helical" evidence="5">
    <location>
        <begin position="99"/>
        <end position="120"/>
    </location>
</feature>
<dbReference type="SUPFAM" id="SSF103473">
    <property type="entry name" value="MFS general substrate transporter"/>
    <property type="match status" value="1"/>
</dbReference>
<reference evidence="7 8" key="1">
    <citation type="journal article" date="2018" name="Mol. Biol. Evol.">
        <title>Broad Genomic Sampling Reveals a Smut Pathogenic Ancestry of the Fungal Clade Ustilaginomycotina.</title>
        <authorList>
            <person name="Kijpornyongpan T."/>
            <person name="Mondo S.J."/>
            <person name="Barry K."/>
            <person name="Sandor L."/>
            <person name="Lee J."/>
            <person name="Lipzen A."/>
            <person name="Pangilinan J."/>
            <person name="LaButti K."/>
            <person name="Hainaut M."/>
            <person name="Henrissat B."/>
            <person name="Grigoriev I.V."/>
            <person name="Spatafora J.W."/>
            <person name="Aime M.C."/>
        </authorList>
    </citation>
    <scope>NUCLEOTIDE SEQUENCE [LARGE SCALE GENOMIC DNA]</scope>
    <source>
        <strain evidence="7 8">MCA 3882</strain>
    </source>
</reference>
<keyword evidence="8" id="KW-1185">Reference proteome</keyword>
<dbReference type="Gene3D" id="1.20.1720.10">
    <property type="entry name" value="Multidrug resistance protein D"/>
    <property type="match status" value="1"/>
</dbReference>
<dbReference type="STRING" id="1280837.A0A316VHR2"/>